<dbReference type="InterPro" id="IPR036397">
    <property type="entry name" value="RNaseH_sf"/>
</dbReference>
<protein>
    <submittedName>
        <fullName evidence="1">Uncharacterized protein</fullName>
    </submittedName>
</protein>
<keyword evidence="2" id="KW-1185">Reference proteome</keyword>
<proteinExistence type="predicted"/>
<evidence type="ECO:0000313" key="2">
    <source>
        <dbReference type="Proteomes" id="UP000694402"/>
    </source>
</evidence>
<accession>A0AAZ3RHH6</accession>
<organism evidence="1 2">
    <name type="scientific">Oncorhynchus tshawytscha</name>
    <name type="common">Chinook salmon</name>
    <name type="synonym">Salmo tshawytscha</name>
    <dbReference type="NCBI Taxonomy" id="74940"/>
    <lineage>
        <taxon>Eukaryota</taxon>
        <taxon>Metazoa</taxon>
        <taxon>Chordata</taxon>
        <taxon>Craniata</taxon>
        <taxon>Vertebrata</taxon>
        <taxon>Euteleostomi</taxon>
        <taxon>Actinopterygii</taxon>
        <taxon>Neopterygii</taxon>
        <taxon>Teleostei</taxon>
        <taxon>Protacanthopterygii</taxon>
        <taxon>Salmoniformes</taxon>
        <taxon>Salmonidae</taxon>
        <taxon>Salmoninae</taxon>
        <taxon>Oncorhynchus</taxon>
    </lineage>
</organism>
<dbReference type="AlphaFoldDB" id="A0AAZ3RHH6"/>
<dbReference type="Proteomes" id="UP000694402">
    <property type="component" value="Unassembled WGS sequence"/>
</dbReference>
<dbReference type="GO" id="GO:0003676">
    <property type="term" value="F:nucleic acid binding"/>
    <property type="evidence" value="ECO:0007669"/>
    <property type="project" value="InterPro"/>
</dbReference>
<dbReference type="Ensembl" id="ENSOTST00005118569.1">
    <property type="protein sequence ID" value="ENSOTSP00005139439.1"/>
    <property type="gene ID" value="ENSOTSG00005068382.1"/>
</dbReference>
<sequence>MQSLMFGANSTTHHGNCLLIFKHGGGCIMVWVCLTSAKTEFFRIKINGIELSTCEILEENLVQSALHQTLGEEFTFQLNNHLQHKAKSTLELLTKKTMNVPEWPSYSLTSICLKIYSKT</sequence>
<dbReference type="Gene3D" id="3.30.420.10">
    <property type="entry name" value="Ribonuclease H-like superfamily/Ribonuclease H"/>
    <property type="match status" value="1"/>
</dbReference>
<reference evidence="1" key="2">
    <citation type="submission" date="2025-08" db="UniProtKB">
        <authorList>
            <consortium name="Ensembl"/>
        </authorList>
    </citation>
    <scope>IDENTIFICATION</scope>
</reference>
<reference evidence="1" key="3">
    <citation type="submission" date="2025-09" db="UniProtKB">
        <authorList>
            <consortium name="Ensembl"/>
        </authorList>
    </citation>
    <scope>IDENTIFICATION</scope>
</reference>
<reference evidence="2" key="1">
    <citation type="journal article" date="2018" name="PLoS ONE">
        <title>Chinook salmon (Oncorhynchus tshawytscha) genome and transcriptome.</title>
        <authorList>
            <person name="Christensen K.A."/>
            <person name="Leong J.S."/>
            <person name="Sakhrani D."/>
            <person name="Biagi C.A."/>
            <person name="Minkley D.R."/>
            <person name="Withler R.E."/>
            <person name="Rondeau E.B."/>
            <person name="Koop B.F."/>
            <person name="Devlin R.H."/>
        </authorList>
    </citation>
    <scope>NUCLEOTIDE SEQUENCE [LARGE SCALE GENOMIC DNA]</scope>
</reference>
<evidence type="ECO:0000313" key="1">
    <source>
        <dbReference type="Ensembl" id="ENSOTSP00005139439.1"/>
    </source>
</evidence>
<name>A0AAZ3RHH6_ONCTS</name>
<dbReference type="GeneTree" id="ENSGT00990000211545"/>